<name>A0A285B1U2_9ENTR</name>
<dbReference type="PRINTS" id="PR00032">
    <property type="entry name" value="HTHARAC"/>
</dbReference>
<evidence type="ECO:0000256" key="4">
    <source>
        <dbReference type="ARBA" id="ARBA00023163"/>
    </source>
</evidence>
<dbReference type="PANTHER" id="PTHR46796">
    <property type="entry name" value="HTH-TYPE TRANSCRIPTIONAL ACTIVATOR RHAS-RELATED"/>
    <property type="match status" value="1"/>
</dbReference>
<feature type="domain" description="HTH araC/xylS-type" evidence="6">
    <location>
        <begin position="172"/>
        <end position="270"/>
    </location>
</feature>
<dbReference type="InterPro" id="IPR018062">
    <property type="entry name" value="HTH_AraC-typ_CS"/>
</dbReference>
<dbReference type="PANTHER" id="PTHR46796:SF7">
    <property type="entry name" value="ARAC FAMILY TRANSCRIPTIONAL REGULATOR"/>
    <property type="match status" value="1"/>
</dbReference>
<evidence type="ECO:0000256" key="1">
    <source>
        <dbReference type="ARBA" id="ARBA00023015"/>
    </source>
</evidence>
<evidence type="ECO:0000313" key="10">
    <source>
        <dbReference type="Proteomes" id="UP000254571"/>
    </source>
</evidence>
<dbReference type="EMBL" id="FZTC01000017">
    <property type="protein sequence ID" value="SNU34880.1"/>
    <property type="molecule type" value="Genomic_DNA"/>
</dbReference>
<evidence type="ECO:0000256" key="3">
    <source>
        <dbReference type="ARBA" id="ARBA00023159"/>
    </source>
</evidence>
<dbReference type="SUPFAM" id="SSF46689">
    <property type="entry name" value="Homeodomain-like"/>
    <property type="match status" value="2"/>
</dbReference>
<dbReference type="InterPro" id="IPR050204">
    <property type="entry name" value="AraC_XylS_family_regulators"/>
</dbReference>
<reference evidence="8 10" key="3">
    <citation type="submission" date="2018-06" db="EMBL/GenBank/DDBJ databases">
        <authorList>
            <consortium name="Pathogen Informatics"/>
            <person name="Doyle S."/>
        </authorList>
    </citation>
    <scope>NUCLEOTIDE SEQUENCE [LARGE SCALE GENOMIC DNA]</scope>
    <source>
        <strain evidence="8 10">NCTC9149</strain>
    </source>
</reference>
<reference evidence="9" key="1">
    <citation type="submission" date="2017-08" db="EMBL/GenBank/DDBJ databases">
        <authorList>
            <person name="Brisse S."/>
        </authorList>
    </citation>
    <scope>NUCLEOTIDE SEQUENCE [LARGE SCALE GENOMIC DNA]</scope>
    <source>
        <strain evidence="9">06D021</strain>
    </source>
</reference>
<keyword evidence="2" id="KW-0238">DNA-binding</keyword>
<dbReference type="Gene3D" id="2.60.120.280">
    <property type="entry name" value="Regulatory protein AraC"/>
    <property type="match status" value="1"/>
</dbReference>
<evidence type="ECO:0000259" key="6">
    <source>
        <dbReference type="PROSITE" id="PS01124"/>
    </source>
</evidence>
<dbReference type="InterPro" id="IPR020449">
    <property type="entry name" value="Tscrpt_reg_AraC-type_HTH"/>
</dbReference>
<dbReference type="InterPro" id="IPR003313">
    <property type="entry name" value="AraC-bd"/>
</dbReference>
<dbReference type="Gene3D" id="1.10.10.60">
    <property type="entry name" value="Homeodomain-like"/>
    <property type="match status" value="2"/>
</dbReference>
<dbReference type="PROSITE" id="PS01124">
    <property type="entry name" value="HTH_ARAC_FAMILY_2"/>
    <property type="match status" value="1"/>
</dbReference>
<accession>A0A285B1U2</accession>
<dbReference type="InterPro" id="IPR037923">
    <property type="entry name" value="HTH-like"/>
</dbReference>
<dbReference type="CDD" id="cd06986">
    <property type="entry name" value="cupin_MmsR-like_N"/>
    <property type="match status" value="1"/>
</dbReference>
<dbReference type="SUPFAM" id="SSF51215">
    <property type="entry name" value="Regulatory protein AraC"/>
    <property type="match status" value="1"/>
</dbReference>
<keyword evidence="1" id="KW-0805">Transcription regulation</keyword>
<evidence type="ECO:0000313" key="7">
    <source>
        <dbReference type="EMBL" id="SNU34880.1"/>
    </source>
</evidence>
<dbReference type="InterPro" id="IPR018060">
    <property type="entry name" value="HTH_AraC"/>
</dbReference>
<proteinExistence type="predicted"/>
<evidence type="ECO:0000313" key="8">
    <source>
        <dbReference type="EMBL" id="STW08091.1"/>
    </source>
</evidence>
<dbReference type="Pfam" id="PF02311">
    <property type="entry name" value="AraC_binding"/>
    <property type="match status" value="1"/>
</dbReference>
<dbReference type="InterPro" id="IPR009057">
    <property type="entry name" value="Homeodomain-like_sf"/>
</dbReference>
<keyword evidence="3" id="KW-0010">Activator</keyword>
<sequence>MHKTFTLNHTDNIELNLYQYGEESCHKGHRYGPAVRQHYLFHYVISGTGTFYSESGAFPVVAGEGFLIHPHDVTTYCADKKDPWHYMWLEVDGLIAARIFAECHLSRQSPIYRPNLNKDNVSALGYLRQIVEHGDEHRLKVQGLCYLFFSTLISNTHDQRAPLRDDKTRHLQKAIKKIENRYHEPLSVESLAAYCNINRSYLCRLFKSAYGIGPKAYLLNFRMSIAVSLLKNSNTAIKVVGISVGYENQLHFSKAFKKMHGVSPAKWRQKYLSEQQAAR</sequence>
<reference evidence="7" key="2">
    <citation type="submission" date="2017-08" db="EMBL/GenBank/DDBJ databases">
        <authorList>
            <person name="de Groot N.N."/>
        </authorList>
    </citation>
    <scope>NUCLEOTIDE SEQUENCE [LARGE SCALE GENOMIC DNA]</scope>
    <source>
        <strain evidence="7">06D021</strain>
    </source>
</reference>
<dbReference type="Proteomes" id="UP000254571">
    <property type="component" value="Unassembled WGS sequence"/>
</dbReference>
<dbReference type="Pfam" id="PF12833">
    <property type="entry name" value="HTH_18"/>
    <property type="match status" value="1"/>
</dbReference>
<evidence type="ECO:0000256" key="5">
    <source>
        <dbReference type="ARBA" id="ARBA00044978"/>
    </source>
</evidence>
<dbReference type="SMART" id="SM00342">
    <property type="entry name" value="HTH_ARAC"/>
    <property type="match status" value="1"/>
</dbReference>
<dbReference type="PROSITE" id="PS00041">
    <property type="entry name" value="HTH_ARAC_FAMILY_1"/>
    <property type="match status" value="1"/>
</dbReference>
<dbReference type="Proteomes" id="UP000220639">
    <property type="component" value="Unassembled WGS sequence"/>
</dbReference>
<dbReference type="GO" id="GO:0043565">
    <property type="term" value="F:sequence-specific DNA binding"/>
    <property type="evidence" value="ECO:0007669"/>
    <property type="project" value="InterPro"/>
</dbReference>
<dbReference type="EMBL" id="UGMX01000002">
    <property type="protein sequence ID" value="STW08091.1"/>
    <property type="molecule type" value="Genomic_DNA"/>
</dbReference>
<protein>
    <recommendedName>
        <fullName evidence="5">Arabinose operon regulatory protein</fullName>
    </recommendedName>
</protein>
<gene>
    <name evidence="8" type="primary">araC_2</name>
    <name evidence="7" type="ORF">KOSB73_240047</name>
    <name evidence="8" type="ORF">NCTC9149_04536</name>
</gene>
<organism evidence="7 9">
    <name type="scientific">Klebsiella grimontii</name>
    <dbReference type="NCBI Taxonomy" id="2058152"/>
    <lineage>
        <taxon>Bacteria</taxon>
        <taxon>Pseudomonadati</taxon>
        <taxon>Pseudomonadota</taxon>
        <taxon>Gammaproteobacteria</taxon>
        <taxon>Enterobacterales</taxon>
        <taxon>Enterobacteriaceae</taxon>
        <taxon>Klebsiella/Raoultella group</taxon>
        <taxon>Klebsiella</taxon>
    </lineage>
</organism>
<dbReference type="AlphaFoldDB" id="A0A285B1U2"/>
<evidence type="ECO:0000313" key="9">
    <source>
        <dbReference type="Proteomes" id="UP000220639"/>
    </source>
</evidence>
<evidence type="ECO:0000256" key="2">
    <source>
        <dbReference type="ARBA" id="ARBA00023125"/>
    </source>
</evidence>
<keyword evidence="4" id="KW-0804">Transcription</keyword>
<dbReference type="RefSeq" id="WP_049085439.1">
    <property type="nucleotide sequence ID" value="NZ_CABGKM010000008.1"/>
</dbReference>
<dbReference type="GO" id="GO:0003700">
    <property type="term" value="F:DNA-binding transcription factor activity"/>
    <property type="evidence" value="ECO:0007669"/>
    <property type="project" value="InterPro"/>
</dbReference>